<dbReference type="GO" id="GO:0051301">
    <property type="term" value="P:cell division"/>
    <property type="evidence" value="ECO:0007669"/>
    <property type="project" value="UniProtKB-UniRule"/>
</dbReference>
<keyword evidence="5" id="KW-0132">Cell division</keyword>
<keyword evidence="4 5" id="KW-0574">Periplasm</keyword>
<dbReference type="Gene3D" id="3.40.50.10070">
    <property type="entry name" value="TolB, N-terminal domain"/>
    <property type="match status" value="1"/>
</dbReference>
<dbReference type="SUPFAM" id="SSF52964">
    <property type="entry name" value="TolB, N-terminal domain"/>
    <property type="match status" value="1"/>
</dbReference>
<keyword evidence="3 5" id="KW-0732">Signal</keyword>
<dbReference type="HAMAP" id="MF_00671">
    <property type="entry name" value="TolB"/>
    <property type="match status" value="1"/>
</dbReference>
<comment type="subunit">
    <text evidence="5">The Tol-Pal system is composed of five core proteins: the inner membrane proteins TolA, TolQ and TolR, the periplasmic protein TolB and the outer membrane protein Pal. They form a network linking the inner and outer membranes and the peptidoglycan layer.</text>
</comment>
<dbReference type="SUPFAM" id="SSF69304">
    <property type="entry name" value="Tricorn protease N-terminal domain"/>
    <property type="match status" value="1"/>
</dbReference>
<dbReference type="NCBIfam" id="TIGR02800">
    <property type="entry name" value="propeller_TolB"/>
    <property type="match status" value="1"/>
</dbReference>
<proteinExistence type="inferred from homology"/>
<dbReference type="PANTHER" id="PTHR36842">
    <property type="entry name" value="PROTEIN TOLB HOMOLOG"/>
    <property type="match status" value="1"/>
</dbReference>
<dbReference type="InterPro" id="IPR014167">
    <property type="entry name" value="Tol-Pal_TolB"/>
</dbReference>
<dbReference type="Proteomes" id="UP000009232">
    <property type="component" value="Chromosome"/>
</dbReference>
<protein>
    <recommendedName>
        <fullName evidence="5">Tol-Pal system protein TolB</fullName>
    </recommendedName>
</protein>
<evidence type="ECO:0000256" key="4">
    <source>
        <dbReference type="ARBA" id="ARBA00022764"/>
    </source>
</evidence>
<evidence type="ECO:0000313" key="7">
    <source>
        <dbReference type="EMBL" id="AEG31784.1"/>
    </source>
</evidence>
<feature type="domain" description="TolB N-terminal" evidence="6">
    <location>
        <begin position="30"/>
        <end position="134"/>
    </location>
</feature>
<dbReference type="Pfam" id="PF07676">
    <property type="entry name" value="PD40"/>
    <property type="match status" value="3"/>
</dbReference>
<dbReference type="OrthoDB" id="9802240at2"/>
<gene>
    <name evidence="5" type="primary">tolB</name>
    <name evidence="7" type="ordered locus">Thicy_1017</name>
</gene>
<dbReference type="KEGG" id="tcy:Thicy_1017"/>
<keyword evidence="5" id="KW-0131">Cell cycle</keyword>
<dbReference type="STRING" id="717773.Thicy_1017"/>
<sequence precursor="true">MRFSAIQHIFARCSAGLVFVFASQFVQANLVIEITEGFENAIPIAVVPFNVEGRGAAPQDVGEIIQNNMRRSGRFAPVATNRLPQRPVTMDSVIFEQWQRLDVDHLIMGQLSLRPDGSYDIDVRLVDVLRRQQVLAKRYQQIPANRLRQAAHQISDELYYELTGVWGAFNTRLAYVTVREQGNERNYSLDVSDSDGHNPRTILRSRMPIMSPRWSPNGQQIAYVSFEAGRSIIVLQSLDGSQREVLAEFRGINSTPVWSPDSQQMAMTLSKDGSANLYIMNLATRQLRQVTNHPAIDTEPSWSPEGDAIFFNSDRRGQPQIFKLDLATNVVTRVSFEGRYNASPMMSPNGRYLAMVHANNGFNIGIMDMNSGDFRQVTRTSLAESPSFAPNSDMLVYATNNRGRGELAVISVDGRAAQVLRVQDGQVREPAWGPYLTPPRMR</sequence>
<dbReference type="InterPro" id="IPR011042">
    <property type="entry name" value="6-blade_b-propeller_TolB-like"/>
</dbReference>
<keyword evidence="8" id="KW-1185">Reference proteome</keyword>
<accession>F6D8D3</accession>
<evidence type="ECO:0000256" key="5">
    <source>
        <dbReference type="HAMAP-Rule" id="MF_00671"/>
    </source>
</evidence>
<organism evidence="7 8">
    <name type="scientific">Thiomicrospira cyclica (strain DSM 14477 / JCM 11371 / ALM1)</name>
    <name type="common">Thioalkalimicrobium cyclicum</name>
    <dbReference type="NCBI Taxonomy" id="717773"/>
    <lineage>
        <taxon>Bacteria</taxon>
        <taxon>Pseudomonadati</taxon>
        <taxon>Pseudomonadota</taxon>
        <taxon>Gammaproteobacteria</taxon>
        <taxon>Thiotrichales</taxon>
        <taxon>Piscirickettsiaceae</taxon>
        <taxon>Thiomicrospira</taxon>
    </lineage>
</organism>
<evidence type="ECO:0000313" key="8">
    <source>
        <dbReference type="Proteomes" id="UP000009232"/>
    </source>
</evidence>
<dbReference type="InterPro" id="IPR007195">
    <property type="entry name" value="TolB_N"/>
</dbReference>
<feature type="signal peptide" evidence="5">
    <location>
        <begin position="1"/>
        <end position="28"/>
    </location>
</feature>
<evidence type="ECO:0000256" key="2">
    <source>
        <dbReference type="ARBA" id="ARBA00009820"/>
    </source>
</evidence>
<dbReference type="GO" id="GO:0042597">
    <property type="term" value="C:periplasmic space"/>
    <property type="evidence" value="ECO:0007669"/>
    <property type="project" value="UniProtKB-SubCell"/>
</dbReference>
<dbReference type="AlphaFoldDB" id="F6D8D3"/>
<feature type="chain" id="PRO_5009012223" description="Tol-Pal system protein TolB" evidence="5">
    <location>
        <begin position="29"/>
        <end position="442"/>
    </location>
</feature>
<evidence type="ECO:0000259" key="6">
    <source>
        <dbReference type="Pfam" id="PF04052"/>
    </source>
</evidence>
<dbReference type="GO" id="GO:0017038">
    <property type="term" value="P:protein import"/>
    <property type="evidence" value="ECO:0007669"/>
    <property type="project" value="InterPro"/>
</dbReference>
<name>F6D8D3_THICA</name>
<dbReference type="Gene3D" id="2.120.10.30">
    <property type="entry name" value="TolB, C-terminal domain"/>
    <property type="match status" value="1"/>
</dbReference>
<comment type="similarity">
    <text evidence="2 5">Belongs to the TolB family.</text>
</comment>
<reference evidence="7 8" key="1">
    <citation type="submission" date="2011-05" db="EMBL/GenBank/DDBJ databases">
        <title>Complete sequence of Thioalkalimicrobium cyclicum ALM1.</title>
        <authorList>
            <consortium name="US DOE Joint Genome Institute"/>
            <person name="Lucas S."/>
            <person name="Han J."/>
            <person name="Lapidus A."/>
            <person name="Cheng J.-F."/>
            <person name="Goodwin L."/>
            <person name="Pitluck S."/>
            <person name="Peters L."/>
            <person name="Mikhailova N."/>
            <person name="Davenport K."/>
            <person name="Han C."/>
            <person name="Tapia R."/>
            <person name="Land M."/>
            <person name="Hauser L."/>
            <person name="Kyrpides N."/>
            <person name="Ivanova N."/>
            <person name="Pagani I."/>
            <person name="Kappler U."/>
            <person name="Woyke T."/>
        </authorList>
    </citation>
    <scope>NUCLEOTIDE SEQUENCE [LARGE SCALE GENOMIC DNA]</scope>
    <source>
        <strain evidence="8">DSM 14477 / JCM 11371 / ALM1</strain>
    </source>
</reference>
<dbReference type="EMBL" id="CP002776">
    <property type="protein sequence ID" value="AEG31784.1"/>
    <property type="molecule type" value="Genomic_DNA"/>
</dbReference>
<dbReference type="Pfam" id="PF04052">
    <property type="entry name" value="TolB_N"/>
    <property type="match status" value="1"/>
</dbReference>
<dbReference type="eggNOG" id="COG0823">
    <property type="taxonomic scope" value="Bacteria"/>
</dbReference>
<comment type="subcellular location">
    <subcellularLocation>
        <location evidence="1 5">Periplasm</location>
    </subcellularLocation>
</comment>
<dbReference type="PANTHER" id="PTHR36842:SF1">
    <property type="entry name" value="PROTEIN TOLB"/>
    <property type="match status" value="1"/>
</dbReference>
<dbReference type="HOGENOM" id="CLU_047123_0_0_6"/>
<dbReference type="RefSeq" id="WP_013835561.1">
    <property type="nucleotide sequence ID" value="NC_015581.1"/>
</dbReference>
<comment type="function">
    <text evidence="5">Part of the Tol-Pal system, which plays a role in outer membrane invagination during cell division and is important for maintaining outer membrane integrity.</text>
</comment>
<dbReference type="InterPro" id="IPR011659">
    <property type="entry name" value="WD40"/>
</dbReference>
<evidence type="ECO:0000256" key="1">
    <source>
        <dbReference type="ARBA" id="ARBA00004418"/>
    </source>
</evidence>
<evidence type="ECO:0000256" key="3">
    <source>
        <dbReference type="ARBA" id="ARBA00022729"/>
    </source>
</evidence>